<comment type="caution">
    <text evidence="1">The sequence shown here is derived from an EMBL/GenBank/DDBJ whole genome shotgun (WGS) entry which is preliminary data.</text>
</comment>
<accession>A0A3M7RWW7</accession>
<evidence type="ECO:0000313" key="2">
    <source>
        <dbReference type="Proteomes" id="UP000276133"/>
    </source>
</evidence>
<keyword evidence="2" id="KW-1185">Reference proteome</keyword>
<evidence type="ECO:0000313" key="1">
    <source>
        <dbReference type="EMBL" id="RNA28063.1"/>
    </source>
</evidence>
<dbReference type="Proteomes" id="UP000276133">
    <property type="component" value="Unassembled WGS sequence"/>
</dbReference>
<protein>
    <recommendedName>
        <fullName evidence="3">MULE transposase domain-containing protein</fullName>
    </recommendedName>
</protein>
<proteinExistence type="predicted"/>
<reference evidence="1 2" key="1">
    <citation type="journal article" date="2018" name="Sci. Rep.">
        <title>Genomic signatures of local adaptation to the degree of environmental predictability in rotifers.</title>
        <authorList>
            <person name="Franch-Gras L."/>
            <person name="Hahn C."/>
            <person name="Garcia-Roger E.M."/>
            <person name="Carmona M.J."/>
            <person name="Serra M."/>
            <person name="Gomez A."/>
        </authorList>
    </citation>
    <scope>NUCLEOTIDE SEQUENCE [LARGE SCALE GENOMIC DNA]</scope>
    <source>
        <strain evidence="1">HYR1</strain>
    </source>
</reference>
<dbReference type="EMBL" id="REGN01002441">
    <property type="protein sequence ID" value="RNA28063.1"/>
    <property type="molecule type" value="Genomic_DNA"/>
</dbReference>
<gene>
    <name evidence="1" type="ORF">BpHYR1_049219</name>
</gene>
<name>A0A3M7RWW7_BRAPC</name>
<evidence type="ECO:0008006" key="3">
    <source>
        <dbReference type="Google" id="ProtNLM"/>
    </source>
</evidence>
<dbReference type="AlphaFoldDB" id="A0A3M7RWW7"/>
<sequence length="113" mass="13277">MNIKLWRVVLFAIKTNKHTRFHPFRLLHSKTETGEDYAFLFQTIKDLSLKLCADDFKKVLGNVKRRIVCWAHVERKIEENIKGIGKDIKQKIVNVFGLIQSTASEKNIFAFNW</sequence>
<organism evidence="1 2">
    <name type="scientific">Brachionus plicatilis</name>
    <name type="common">Marine rotifer</name>
    <name type="synonym">Brachionus muelleri</name>
    <dbReference type="NCBI Taxonomy" id="10195"/>
    <lineage>
        <taxon>Eukaryota</taxon>
        <taxon>Metazoa</taxon>
        <taxon>Spiralia</taxon>
        <taxon>Gnathifera</taxon>
        <taxon>Rotifera</taxon>
        <taxon>Eurotatoria</taxon>
        <taxon>Monogononta</taxon>
        <taxon>Pseudotrocha</taxon>
        <taxon>Ploima</taxon>
        <taxon>Brachionidae</taxon>
        <taxon>Brachionus</taxon>
    </lineage>
</organism>